<dbReference type="GO" id="GO:0016787">
    <property type="term" value="F:hydrolase activity"/>
    <property type="evidence" value="ECO:0007669"/>
    <property type="project" value="UniProtKB-KW"/>
</dbReference>
<protein>
    <submittedName>
        <fullName evidence="4">DNA mismatch repair protein MutT</fullName>
    </submittedName>
</protein>
<dbReference type="Gene3D" id="3.90.79.10">
    <property type="entry name" value="Nucleoside Triphosphate Pyrophosphohydrolase"/>
    <property type="match status" value="1"/>
</dbReference>
<accession>A0A8J3IXW5</accession>
<evidence type="ECO:0000256" key="2">
    <source>
        <dbReference type="ARBA" id="ARBA00022801"/>
    </source>
</evidence>
<dbReference type="InterPro" id="IPR000086">
    <property type="entry name" value="NUDIX_hydrolase_dom"/>
</dbReference>
<reference evidence="4" key="1">
    <citation type="submission" date="2020-10" db="EMBL/GenBank/DDBJ databases">
        <title>Taxonomic study of unclassified bacteria belonging to the class Ktedonobacteria.</title>
        <authorList>
            <person name="Yabe S."/>
            <person name="Wang C.M."/>
            <person name="Zheng Y."/>
            <person name="Sakai Y."/>
            <person name="Cavaletti L."/>
            <person name="Monciardini P."/>
            <person name="Donadio S."/>
        </authorList>
    </citation>
    <scope>NUCLEOTIDE SEQUENCE</scope>
    <source>
        <strain evidence="4">ID150040</strain>
    </source>
</reference>
<comment type="cofactor">
    <cofactor evidence="1">
        <name>Mg(2+)</name>
        <dbReference type="ChEBI" id="CHEBI:18420"/>
    </cofactor>
</comment>
<dbReference type="Pfam" id="PF00293">
    <property type="entry name" value="NUDIX"/>
    <property type="match status" value="1"/>
</dbReference>
<evidence type="ECO:0000259" key="3">
    <source>
        <dbReference type="PROSITE" id="PS51462"/>
    </source>
</evidence>
<sequence>MEQGTQYVVHWLHRAAAVFLYEKHLLLQGEVQGTFWTLPGGRIKPLESSHEALLREMREELHTDIQIERLLWTSEEFFINEDTAQHQFSFYYLATLPAHSSLYKLERIFTVVEDDGTPILFRWFLLDQLHTITLYPTFLATSIRNLPDNAQHIIVKDNLGANKV</sequence>
<dbReference type="RefSeq" id="WP_220208838.1">
    <property type="nucleotide sequence ID" value="NZ_BNJK01000002.1"/>
</dbReference>
<name>A0A8J3IXW5_9CHLR</name>
<dbReference type="EMBL" id="BNJK01000002">
    <property type="protein sequence ID" value="GHO98071.1"/>
    <property type="molecule type" value="Genomic_DNA"/>
</dbReference>
<dbReference type="SUPFAM" id="SSF55811">
    <property type="entry name" value="Nudix"/>
    <property type="match status" value="1"/>
</dbReference>
<dbReference type="Proteomes" id="UP000597444">
    <property type="component" value="Unassembled WGS sequence"/>
</dbReference>
<dbReference type="CDD" id="cd04688">
    <property type="entry name" value="NUDIX_Hydrolase"/>
    <property type="match status" value="1"/>
</dbReference>
<evidence type="ECO:0000256" key="1">
    <source>
        <dbReference type="ARBA" id="ARBA00001946"/>
    </source>
</evidence>
<evidence type="ECO:0000313" key="4">
    <source>
        <dbReference type="EMBL" id="GHO98071.1"/>
    </source>
</evidence>
<proteinExistence type="predicted"/>
<dbReference type="AlphaFoldDB" id="A0A8J3IXW5"/>
<dbReference type="InterPro" id="IPR015797">
    <property type="entry name" value="NUDIX_hydrolase-like_dom_sf"/>
</dbReference>
<evidence type="ECO:0000313" key="5">
    <source>
        <dbReference type="Proteomes" id="UP000597444"/>
    </source>
</evidence>
<gene>
    <name evidence="4" type="ORF">KSF_081190</name>
</gene>
<keyword evidence="5" id="KW-1185">Reference proteome</keyword>
<comment type="caution">
    <text evidence="4">The sequence shown here is derived from an EMBL/GenBank/DDBJ whole genome shotgun (WGS) entry which is preliminary data.</text>
</comment>
<dbReference type="PROSITE" id="PS00893">
    <property type="entry name" value="NUDIX_BOX"/>
    <property type="match status" value="1"/>
</dbReference>
<organism evidence="4 5">
    <name type="scientific">Reticulibacter mediterranei</name>
    <dbReference type="NCBI Taxonomy" id="2778369"/>
    <lineage>
        <taxon>Bacteria</taxon>
        <taxon>Bacillati</taxon>
        <taxon>Chloroflexota</taxon>
        <taxon>Ktedonobacteria</taxon>
        <taxon>Ktedonobacterales</taxon>
        <taxon>Reticulibacteraceae</taxon>
        <taxon>Reticulibacter</taxon>
    </lineage>
</organism>
<keyword evidence="2" id="KW-0378">Hydrolase</keyword>
<dbReference type="PANTHER" id="PTHR43046">
    <property type="entry name" value="GDP-MANNOSE MANNOSYL HYDROLASE"/>
    <property type="match status" value="1"/>
</dbReference>
<dbReference type="InterPro" id="IPR020084">
    <property type="entry name" value="NUDIX_hydrolase_CS"/>
</dbReference>
<feature type="domain" description="Nudix hydrolase" evidence="3">
    <location>
        <begin position="11"/>
        <end position="151"/>
    </location>
</feature>
<dbReference type="PANTHER" id="PTHR43046:SF14">
    <property type="entry name" value="MUTT_NUDIX FAMILY PROTEIN"/>
    <property type="match status" value="1"/>
</dbReference>
<dbReference type="PROSITE" id="PS51462">
    <property type="entry name" value="NUDIX"/>
    <property type="match status" value="1"/>
</dbReference>